<dbReference type="AlphaFoldDB" id="A0A7C1AVK1"/>
<evidence type="ECO:0000259" key="6">
    <source>
        <dbReference type="Pfam" id="PF03717"/>
    </source>
</evidence>
<keyword evidence="2" id="KW-0378">Hydrolase</keyword>
<evidence type="ECO:0000259" key="5">
    <source>
        <dbReference type="Pfam" id="PF00905"/>
    </source>
</evidence>
<dbReference type="GO" id="GO:0004180">
    <property type="term" value="F:carboxypeptidase activity"/>
    <property type="evidence" value="ECO:0007669"/>
    <property type="project" value="UniProtKB-KW"/>
</dbReference>
<comment type="subcellular location">
    <subcellularLocation>
        <location evidence="1">Membrane</location>
    </subcellularLocation>
</comment>
<reference evidence="7" key="1">
    <citation type="journal article" date="2020" name="mSystems">
        <title>Genome- and Community-Level Interaction Insights into Carbon Utilization and Element Cycling Functions of Hydrothermarchaeota in Hydrothermal Sediment.</title>
        <authorList>
            <person name="Zhou Z."/>
            <person name="Liu Y."/>
            <person name="Xu W."/>
            <person name="Pan J."/>
            <person name="Luo Z.H."/>
            <person name="Li M."/>
        </authorList>
    </citation>
    <scope>NUCLEOTIDE SEQUENCE [LARGE SCALE GENOMIC DNA]</scope>
    <source>
        <strain evidence="7">HyVt-19</strain>
    </source>
</reference>
<evidence type="ECO:0000256" key="1">
    <source>
        <dbReference type="ARBA" id="ARBA00004370"/>
    </source>
</evidence>
<dbReference type="Gene3D" id="1.10.150.770">
    <property type="match status" value="1"/>
</dbReference>
<dbReference type="InterPro" id="IPR050515">
    <property type="entry name" value="Beta-lactam/transpept"/>
</dbReference>
<dbReference type="Gene3D" id="3.30.450.330">
    <property type="match status" value="1"/>
</dbReference>
<accession>A0A7C1AVK1</accession>
<sequence length="563" mass="62709">MASAKPGENGSSRIRNVGRAVFLGTGLLGAIVLIKTLYLQTFQHGKWLRRYEAQVYTQKRYHFFRKPIVDKNGYPLAITIVEKSVCADPIQVSNPAEAASTLSKILKVPEKTLMKKLSSKKRFTWIKRHISDQKAQLIKRAKIPGIYIIKDRKRYYPHKWLGGQVIGFVGSDGHGLEGIEKCYDDVLSGRESNKKVARDGLGRLLWAGTPEIWADKSELKLTVDSYIQFVSERAIQKCAEKYRAKSAQVVVLDISTFEILAMVNWPFFDPNLYKYYSPEAWRNRVIMDIFEPGSTFKPIVVAAALEEKILRPNSIIFCENGSFRVPGHTIKDVHPHGWLSLSDVVKFSSNIGAAKVAMRLGAERYYHYIRKFGLGSKTGIDLSGEARGIIRDWKSWRPIDLATAAFGQGIGVTVLQLAVTFGAIANDGIIKKPFIIKDHIKQNEGRQIMSRETAREIRKMLVRVTEKGGTGAAAVPEGYKVGGKTGTAQRIDPRTGKYSRGSYTALFVGFAPADNPRIVVAVVVHEPHGAIFGGVVAAPVFREIVQNVLPYLGIFSKSKLENT</sequence>
<dbReference type="InterPro" id="IPR005311">
    <property type="entry name" value="PBP_dimer"/>
</dbReference>
<feature type="domain" description="Penicillin-binding protein dimerisation" evidence="6">
    <location>
        <begin position="67"/>
        <end position="206"/>
    </location>
</feature>
<evidence type="ECO:0000256" key="3">
    <source>
        <dbReference type="ARBA" id="ARBA00023136"/>
    </source>
</evidence>
<dbReference type="SUPFAM" id="SSF56519">
    <property type="entry name" value="Penicillin binding protein dimerisation domain"/>
    <property type="match status" value="1"/>
</dbReference>
<protein>
    <submittedName>
        <fullName evidence="7">Penicillin-binding protein 2</fullName>
    </submittedName>
</protein>
<dbReference type="Pfam" id="PF03717">
    <property type="entry name" value="PBP_dimer"/>
    <property type="match status" value="1"/>
</dbReference>
<keyword evidence="3 4" id="KW-0472">Membrane</keyword>
<organism evidence="7">
    <name type="scientific">Thermodesulforhabdus norvegica</name>
    <dbReference type="NCBI Taxonomy" id="39841"/>
    <lineage>
        <taxon>Bacteria</taxon>
        <taxon>Pseudomonadati</taxon>
        <taxon>Thermodesulfobacteriota</taxon>
        <taxon>Syntrophobacteria</taxon>
        <taxon>Syntrophobacterales</taxon>
        <taxon>Thermodesulforhabdaceae</taxon>
        <taxon>Thermodesulforhabdus</taxon>
    </lineage>
</organism>
<dbReference type="SUPFAM" id="SSF56601">
    <property type="entry name" value="beta-lactamase/transpeptidase-like"/>
    <property type="match status" value="1"/>
</dbReference>
<dbReference type="Gene3D" id="3.90.1310.10">
    <property type="entry name" value="Penicillin-binding protein 2a (Domain 2)"/>
    <property type="match status" value="1"/>
</dbReference>
<evidence type="ECO:0000256" key="2">
    <source>
        <dbReference type="ARBA" id="ARBA00022645"/>
    </source>
</evidence>
<feature type="domain" description="Penicillin-binding protein transpeptidase" evidence="5">
    <location>
        <begin position="249"/>
        <end position="545"/>
    </location>
</feature>
<comment type="caution">
    <text evidence="7">The sequence shown here is derived from an EMBL/GenBank/DDBJ whole genome shotgun (WGS) entry which is preliminary data.</text>
</comment>
<dbReference type="Pfam" id="PF00905">
    <property type="entry name" value="Transpeptidase"/>
    <property type="match status" value="1"/>
</dbReference>
<keyword evidence="4" id="KW-0812">Transmembrane</keyword>
<gene>
    <name evidence="7" type="ORF">ENG14_00315</name>
</gene>
<dbReference type="InterPro" id="IPR001460">
    <property type="entry name" value="PCN-bd_Tpept"/>
</dbReference>
<keyword evidence="4" id="KW-1133">Transmembrane helix</keyword>
<keyword evidence="2" id="KW-0121">Carboxypeptidase</keyword>
<dbReference type="PANTHER" id="PTHR30627">
    <property type="entry name" value="PEPTIDOGLYCAN D,D-TRANSPEPTIDASE"/>
    <property type="match status" value="1"/>
</dbReference>
<dbReference type="GO" id="GO:0005886">
    <property type="term" value="C:plasma membrane"/>
    <property type="evidence" value="ECO:0007669"/>
    <property type="project" value="TreeGrafter"/>
</dbReference>
<dbReference type="GO" id="GO:0008658">
    <property type="term" value="F:penicillin binding"/>
    <property type="evidence" value="ECO:0007669"/>
    <property type="project" value="InterPro"/>
</dbReference>
<dbReference type="Proteomes" id="UP000886355">
    <property type="component" value="Unassembled WGS sequence"/>
</dbReference>
<name>A0A7C1AVK1_9BACT</name>
<dbReference type="PANTHER" id="PTHR30627:SF1">
    <property type="entry name" value="PEPTIDOGLYCAN D,D-TRANSPEPTIDASE FTSI"/>
    <property type="match status" value="1"/>
</dbReference>
<dbReference type="EMBL" id="DQZW01000016">
    <property type="protein sequence ID" value="HDL89331.1"/>
    <property type="molecule type" value="Genomic_DNA"/>
</dbReference>
<evidence type="ECO:0000313" key="7">
    <source>
        <dbReference type="EMBL" id="HDL89331.1"/>
    </source>
</evidence>
<feature type="transmembrane region" description="Helical" evidence="4">
    <location>
        <begin position="20"/>
        <end position="39"/>
    </location>
</feature>
<evidence type="ECO:0000256" key="4">
    <source>
        <dbReference type="SAM" id="Phobius"/>
    </source>
</evidence>
<keyword evidence="2" id="KW-0645">Protease</keyword>
<dbReference type="InterPro" id="IPR036138">
    <property type="entry name" value="PBP_dimer_sf"/>
</dbReference>
<dbReference type="GO" id="GO:0071555">
    <property type="term" value="P:cell wall organization"/>
    <property type="evidence" value="ECO:0007669"/>
    <property type="project" value="TreeGrafter"/>
</dbReference>
<proteinExistence type="predicted"/>
<dbReference type="InterPro" id="IPR012338">
    <property type="entry name" value="Beta-lactam/transpept-like"/>
</dbReference>
<dbReference type="Gene3D" id="3.40.710.10">
    <property type="entry name" value="DD-peptidase/beta-lactamase superfamily"/>
    <property type="match status" value="1"/>
</dbReference>